<dbReference type="AlphaFoldDB" id="A0A8J3ZXN2"/>
<proteinExistence type="predicted"/>
<reference evidence="2" key="1">
    <citation type="submission" date="2021-01" db="EMBL/GenBank/DDBJ databases">
        <title>Whole genome shotgun sequence of Virgisporangium ochraceum NBRC 16418.</title>
        <authorList>
            <person name="Komaki H."/>
            <person name="Tamura T."/>
        </authorList>
    </citation>
    <scope>NUCLEOTIDE SEQUENCE</scope>
    <source>
        <strain evidence="2">NBRC 16418</strain>
    </source>
</reference>
<dbReference type="Pfam" id="PF00578">
    <property type="entry name" value="AhpC-TSA"/>
    <property type="match status" value="1"/>
</dbReference>
<evidence type="ECO:0000313" key="2">
    <source>
        <dbReference type="EMBL" id="GIJ70807.1"/>
    </source>
</evidence>
<evidence type="ECO:0000313" key="3">
    <source>
        <dbReference type="Proteomes" id="UP000635606"/>
    </source>
</evidence>
<organism evidence="2 3">
    <name type="scientific">Virgisporangium ochraceum</name>
    <dbReference type="NCBI Taxonomy" id="65505"/>
    <lineage>
        <taxon>Bacteria</taxon>
        <taxon>Bacillati</taxon>
        <taxon>Actinomycetota</taxon>
        <taxon>Actinomycetes</taxon>
        <taxon>Micromonosporales</taxon>
        <taxon>Micromonosporaceae</taxon>
        <taxon>Virgisporangium</taxon>
    </lineage>
</organism>
<dbReference type="RefSeq" id="WP_203930697.1">
    <property type="nucleotide sequence ID" value="NZ_BOPH01000082.1"/>
</dbReference>
<accession>A0A8J3ZXN2</accession>
<dbReference type="GO" id="GO:0016491">
    <property type="term" value="F:oxidoreductase activity"/>
    <property type="evidence" value="ECO:0007669"/>
    <property type="project" value="InterPro"/>
</dbReference>
<evidence type="ECO:0000259" key="1">
    <source>
        <dbReference type="PROSITE" id="PS51352"/>
    </source>
</evidence>
<dbReference type="InterPro" id="IPR036249">
    <property type="entry name" value="Thioredoxin-like_sf"/>
</dbReference>
<feature type="domain" description="Thioredoxin" evidence="1">
    <location>
        <begin position="55"/>
        <end position="193"/>
    </location>
</feature>
<dbReference type="Gene3D" id="3.40.30.10">
    <property type="entry name" value="Glutaredoxin"/>
    <property type="match status" value="1"/>
</dbReference>
<protein>
    <submittedName>
        <fullName evidence="2">TlpA family protein</fullName>
    </submittedName>
</protein>
<dbReference type="SUPFAM" id="SSF52833">
    <property type="entry name" value="Thioredoxin-like"/>
    <property type="match status" value="1"/>
</dbReference>
<dbReference type="GO" id="GO:0016209">
    <property type="term" value="F:antioxidant activity"/>
    <property type="evidence" value="ECO:0007669"/>
    <property type="project" value="InterPro"/>
</dbReference>
<dbReference type="EMBL" id="BOPH01000082">
    <property type="protein sequence ID" value="GIJ70807.1"/>
    <property type="molecule type" value="Genomic_DNA"/>
</dbReference>
<dbReference type="PROSITE" id="PS51352">
    <property type="entry name" value="THIOREDOXIN_2"/>
    <property type="match status" value="1"/>
</dbReference>
<gene>
    <name evidence="2" type="ORF">Voc01_057240</name>
</gene>
<keyword evidence="3" id="KW-1185">Reference proteome</keyword>
<dbReference type="Proteomes" id="UP000635606">
    <property type="component" value="Unassembled WGS sequence"/>
</dbReference>
<name>A0A8J3ZXN2_9ACTN</name>
<dbReference type="InterPro" id="IPR013766">
    <property type="entry name" value="Thioredoxin_domain"/>
</dbReference>
<sequence length="193" mass="20133">MPYLVAAVTVSTLLSVLTLTLALGLTRRIRVLSTQLATLGQSNDASVSFGRDRVLAPDTVVPEFAAVTTDGEPVSRDLLTGTTLVTFLAPGCAPCETLLPRFLEHAAEFPGGRQQVLAVLTMASPEDCAVYADRLSPVARVVIERGKGPLSDAFEADALPVLYLVGAGGVVRASGVDAAFLTRRPVGASADVR</sequence>
<dbReference type="InterPro" id="IPR000866">
    <property type="entry name" value="AhpC/TSA"/>
</dbReference>
<comment type="caution">
    <text evidence="2">The sequence shown here is derived from an EMBL/GenBank/DDBJ whole genome shotgun (WGS) entry which is preliminary data.</text>
</comment>